<evidence type="ECO:0000259" key="1">
    <source>
        <dbReference type="Pfam" id="PF01637"/>
    </source>
</evidence>
<dbReference type="InterPro" id="IPR027417">
    <property type="entry name" value="P-loop_NTPase"/>
</dbReference>
<keyword evidence="3" id="KW-1185">Reference proteome</keyword>
<dbReference type="EMBL" id="JBHUIV010000016">
    <property type="protein sequence ID" value="MFD2202079.1"/>
    <property type="molecule type" value="Genomic_DNA"/>
</dbReference>
<gene>
    <name evidence="2" type="ORF">ACFSKV_10900</name>
</gene>
<comment type="caution">
    <text evidence="2">The sequence shown here is derived from an EMBL/GenBank/DDBJ whole genome shotgun (WGS) entry which is preliminary data.</text>
</comment>
<dbReference type="Gene3D" id="3.40.50.300">
    <property type="entry name" value="P-loop containing nucleotide triphosphate hydrolases"/>
    <property type="match status" value="1"/>
</dbReference>
<evidence type="ECO:0000313" key="2">
    <source>
        <dbReference type="EMBL" id="MFD2202079.1"/>
    </source>
</evidence>
<evidence type="ECO:0000313" key="3">
    <source>
        <dbReference type="Proteomes" id="UP001597414"/>
    </source>
</evidence>
<dbReference type="SUPFAM" id="SSF52540">
    <property type="entry name" value="P-loop containing nucleoside triphosphate hydrolases"/>
    <property type="match status" value="1"/>
</dbReference>
<dbReference type="Pfam" id="PF01637">
    <property type="entry name" value="ATPase_2"/>
    <property type="match status" value="1"/>
</dbReference>
<protein>
    <submittedName>
        <fullName evidence="2">ATP-binding protein</fullName>
    </submittedName>
</protein>
<organism evidence="2 3">
    <name type="scientific">Shivajiella indica</name>
    <dbReference type="NCBI Taxonomy" id="872115"/>
    <lineage>
        <taxon>Bacteria</taxon>
        <taxon>Pseudomonadati</taxon>
        <taxon>Bacteroidota</taxon>
        <taxon>Cytophagia</taxon>
        <taxon>Cytophagales</taxon>
        <taxon>Cyclobacteriaceae</taxon>
        <taxon>Shivajiella</taxon>
    </lineage>
</organism>
<keyword evidence="2" id="KW-0067">ATP-binding</keyword>
<dbReference type="GO" id="GO:0005524">
    <property type="term" value="F:ATP binding"/>
    <property type="evidence" value="ECO:0007669"/>
    <property type="project" value="UniProtKB-KW"/>
</dbReference>
<keyword evidence="2" id="KW-0547">Nucleotide-binding</keyword>
<name>A0ABW5BA27_9BACT</name>
<sequence length="376" mass="44045">MKSETPFPTTGYTGPDNFCDRKRETLKIRQFLQGGQSVTLVSIRRMGKTALIRHIEFELGKTWLTIYLDIFKTSNFNELLNELATAILQAVEQNSSLGKKVWGFMKTIRPTIQFNELSGLSAVSFDVQPEIAKNNIRVIFEMLESQKVPVLISIDEFQQITQYPEKHVDAWIRSVIQELKNVVFIFSGSQHHVMTELFTHPNLPFFSSTSFMKLDKIPKEEYADFIKQKFEHAKWKVDMEGIEELLDWTDLHTYYVQLICNRMYHAGYKKNIPLAWKVEALKAMEEMQHTFFNIRNLLTKGQWRLLAAIAKEEKVFFPTAGDFIKKYDLTSSAAVIRALEALVEKEIIYYDYNQNGEKFYKLVDLLMMRWFQNFAY</sequence>
<reference evidence="3" key="1">
    <citation type="journal article" date="2019" name="Int. J. Syst. Evol. Microbiol.">
        <title>The Global Catalogue of Microorganisms (GCM) 10K type strain sequencing project: providing services to taxonomists for standard genome sequencing and annotation.</title>
        <authorList>
            <consortium name="The Broad Institute Genomics Platform"/>
            <consortium name="The Broad Institute Genome Sequencing Center for Infectious Disease"/>
            <person name="Wu L."/>
            <person name="Ma J."/>
        </authorList>
    </citation>
    <scope>NUCLEOTIDE SEQUENCE [LARGE SCALE GENOMIC DNA]</scope>
    <source>
        <strain evidence="3">KCTC 19812</strain>
    </source>
</reference>
<dbReference type="PANTHER" id="PTHR34301:SF8">
    <property type="entry name" value="ATPASE DOMAIN-CONTAINING PROTEIN"/>
    <property type="match status" value="1"/>
</dbReference>
<accession>A0ABW5BA27</accession>
<dbReference type="PANTHER" id="PTHR34301">
    <property type="entry name" value="DNA-BINDING PROTEIN-RELATED"/>
    <property type="match status" value="1"/>
</dbReference>
<proteinExistence type="predicted"/>
<dbReference type="Proteomes" id="UP001597414">
    <property type="component" value="Unassembled WGS sequence"/>
</dbReference>
<dbReference type="InterPro" id="IPR011579">
    <property type="entry name" value="ATPase_dom"/>
</dbReference>
<dbReference type="RefSeq" id="WP_380802473.1">
    <property type="nucleotide sequence ID" value="NZ_JBHUIV010000016.1"/>
</dbReference>
<feature type="domain" description="ATPase" evidence="1">
    <location>
        <begin position="18"/>
        <end position="250"/>
    </location>
</feature>